<keyword evidence="3" id="KW-1185">Reference proteome</keyword>
<organism evidence="2 3">
    <name type="scientific">Streptomyces venezuelae</name>
    <dbReference type="NCBI Taxonomy" id="54571"/>
    <lineage>
        <taxon>Bacteria</taxon>
        <taxon>Bacillati</taxon>
        <taxon>Actinomycetota</taxon>
        <taxon>Actinomycetes</taxon>
        <taxon>Kitasatosporales</taxon>
        <taxon>Streptomycetaceae</taxon>
        <taxon>Streptomyces</taxon>
    </lineage>
</organism>
<evidence type="ECO:0008006" key="4">
    <source>
        <dbReference type="Google" id="ProtNLM"/>
    </source>
</evidence>
<feature type="transmembrane region" description="Helical" evidence="1">
    <location>
        <begin position="67"/>
        <end position="87"/>
    </location>
</feature>
<name>A0A5P2BMG9_STRVZ</name>
<evidence type="ECO:0000313" key="2">
    <source>
        <dbReference type="EMBL" id="QES31337.1"/>
    </source>
</evidence>
<accession>A0A5P2BMG9</accession>
<dbReference type="Proteomes" id="UP000323046">
    <property type="component" value="Chromosome"/>
</dbReference>
<proteinExistence type="predicted"/>
<keyword evidence="1" id="KW-0812">Transmembrane</keyword>
<feature type="transmembrane region" description="Helical" evidence="1">
    <location>
        <begin position="207"/>
        <end position="228"/>
    </location>
</feature>
<feature type="transmembrane region" description="Helical" evidence="1">
    <location>
        <begin position="167"/>
        <end position="187"/>
    </location>
</feature>
<feature type="transmembrane region" description="Helical" evidence="1">
    <location>
        <begin position="278"/>
        <end position="296"/>
    </location>
</feature>
<reference evidence="2 3" key="1">
    <citation type="submission" date="2018-05" db="EMBL/GenBank/DDBJ databases">
        <title>Streptomyces venezuelae.</title>
        <authorList>
            <person name="Kim W."/>
            <person name="Lee N."/>
            <person name="Cho B.-K."/>
        </authorList>
    </citation>
    <scope>NUCLEOTIDE SEQUENCE [LARGE SCALE GENOMIC DNA]</scope>
    <source>
        <strain evidence="2 3">ATCC 14583</strain>
    </source>
</reference>
<dbReference type="AlphaFoldDB" id="A0A5P2BMG9"/>
<feature type="transmembrane region" description="Helical" evidence="1">
    <location>
        <begin position="33"/>
        <end position="55"/>
    </location>
</feature>
<keyword evidence="1" id="KW-1133">Transmembrane helix</keyword>
<sequence>MVACVPYLALKAAWIGGSHVGIPDGSPLLEHRATMIVANGVTVLMDAGVIVLALLLTLPWGLRAPAWLLAAPLWVATGLLTPIMAGYPLQLAVGALGGDTGGPSGNSGDEPFLDGWVFGVVYTGFIVQGVALGSLFALHARDRWGHVWRGRIGDGPPSGGDRWTRTAAVVAAPLALFPACLHALWAAGSTVGLGEGRVQGRTADFHVLEFLDVLYLVAAVGGALVLVFRRLPALPVKVPLALAWAGSGATGCWGAWLLAASLTGPADDLATGPSGPTVLAYAVQMITGLLVAAAGARHLTRRAESTA</sequence>
<feature type="transmembrane region" description="Helical" evidence="1">
    <location>
        <begin position="116"/>
        <end position="138"/>
    </location>
</feature>
<evidence type="ECO:0000256" key="1">
    <source>
        <dbReference type="SAM" id="Phobius"/>
    </source>
</evidence>
<gene>
    <name evidence="2" type="ORF">DEJ47_08255</name>
</gene>
<evidence type="ECO:0000313" key="3">
    <source>
        <dbReference type="Proteomes" id="UP000323046"/>
    </source>
</evidence>
<feature type="transmembrane region" description="Helical" evidence="1">
    <location>
        <begin position="240"/>
        <end position="258"/>
    </location>
</feature>
<keyword evidence="1" id="KW-0472">Membrane</keyword>
<protein>
    <recommendedName>
        <fullName evidence="4">Aromatic ring-opening dioxygenase LigA</fullName>
    </recommendedName>
</protein>
<dbReference type="EMBL" id="CP029193">
    <property type="protein sequence ID" value="QES31337.1"/>
    <property type="molecule type" value="Genomic_DNA"/>
</dbReference>
<dbReference type="OrthoDB" id="4964568at2"/>